<evidence type="ECO:0000256" key="6">
    <source>
        <dbReference type="ARBA" id="ARBA00023136"/>
    </source>
</evidence>
<evidence type="ECO:0000256" key="4">
    <source>
        <dbReference type="ARBA" id="ARBA00022692"/>
    </source>
</evidence>
<sequence length="538" mass="58792">MTDFTSNPDDGINLLADVDSGTDCGDASAAEKTISWASEVTLYDDDPDAHPWDGDEDDGLGFEGISWCNDAADCDDVAYGGSNLAELEALLASVGFPPLQHPRRPDGSESWADESFRILGEGACVSNDTRKTGLNNNDLIIGPTGAGKTRSYIKPNLLQNALPPEQNAPESFIITDTKGNLLREVGPALSAAGYEVMSIDFANVANSTVGYNPLDFVRTDAYTGQLHEQDVLRIAHTLCPVEKENDPFWDYAACTLVEAMIAYAVEWMPKYQHNLGNVFNRVISADSKQMDEALKQVKAENPESLFVRKFSTTLSCAMAEKMLASIVGVAAQHLSPLAFSALDHLYCSDQRIDFRRLATGRCALFLTVSDTDRSMDKLVNLLYAQAMNELCRYADELCPNSRLPMPVRLYLDDFAASAVIPDFDNITSVIRSRGIAVSIVLQSLTQLEALYGTARARTIVNNCAHILYLGGHDLTTANYIAALSNCLPDRILKMPVGAAFLYEDGTGGRLLPRYRLEDHPAYAQLPEAAVGDWQVEVF</sequence>
<dbReference type="SUPFAM" id="SSF52540">
    <property type="entry name" value="P-loop containing nucleoside triphosphate hydrolases"/>
    <property type="match status" value="1"/>
</dbReference>
<dbReference type="Gene3D" id="3.40.50.300">
    <property type="entry name" value="P-loop containing nucleotide triphosphate hydrolases"/>
    <property type="match status" value="1"/>
</dbReference>
<keyword evidence="4" id="KW-0812">Transmembrane</keyword>
<name>A0ABU6IKW9_9ACTN</name>
<keyword evidence="5" id="KW-1133">Transmembrane helix</keyword>
<dbReference type="RefSeq" id="WP_338211622.1">
    <property type="nucleotide sequence ID" value="NZ_JAYMFF010000032.1"/>
</dbReference>
<dbReference type="PANTHER" id="PTHR37937">
    <property type="entry name" value="CONJUGATIVE TRANSFER: DNA TRANSPORT"/>
    <property type="match status" value="1"/>
</dbReference>
<evidence type="ECO:0000313" key="8">
    <source>
        <dbReference type="Proteomes" id="UP001349994"/>
    </source>
</evidence>
<gene>
    <name evidence="7" type="ORF">VIN30_11370</name>
</gene>
<dbReference type="NCBIfam" id="NF045973">
    <property type="entry name" value="conju_CD1115"/>
    <property type="match status" value="1"/>
</dbReference>
<reference evidence="7 8" key="1">
    <citation type="submission" date="2024-01" db="EMBL/GenBank/DDBJ databases">
        <title>novel species in genus Adlercreutzia.</title>
        <authorList>
            <person name="Liu X."/>
        </authorList>
    </citation>
    <scope>NUCLEOTIDE SEQUENCE [LARGE SCALE GENOMIC DNA]</scope>
    <source>
        <strain evidence="7 8">R7</strain>
    </source>
</reference>
<evidence type="ECO:0000256" key="3">
    <source>
        <dbReference type="ARBA" id="ARBA00022475"/>
    </source>
</evidence>
<dbReference type="InterPro" id="IPR051539">
    <property type="entry name" value="T4SS-coupling_protein"/>
</dbReference>
<dbReference type="InterPro" id="IPR027417">
    <property type="entry name" value="P-loop_NTPase"/>
</dbReference>
<organism evidence="7 8">
    <name type="scientific">Adlercreutzia wanghongyangiae</name>
    <dbReference type="NCBI Taxonomy" id="3111451"/>
    <lineage>
        <taxon>Bacteria</taxon>
        <taxon>Bacillati</taxon>
        <taxon>Actinomycetota</taxon>
        <taxon>Coriobacteriia</taxon>
        <taxon>Eggerthellales</taxon>
        <taxon>Eggerthellaceae</taxon>
        <taxon>Adlercreutzia</taxon>
    </lineage>
</organism>
<dbReference type="InterPro" id="IPR003688">
    <property type="entry name" value="TraG/VirD4"/>
</dbReference>
<dbReference type="Proteomes" id="UP001349994">
    <property type="component" value="Unassembled WGS sequence"/>
</dbReference>
<evidence type="ECO:0000256" key="5">
    <source>
        <dbReference type="ARBA" id="ARBA00022989"/>
    </source>
</evidence>
<keyword evidence="3" id="KW-1003">Cell membrane</keyword>
<dbReference type="Gene3D" id="1.10.8.80">
    <property type="entry name" value="Magnesium chelatase subunit I, C-Terminal domain"/>
    <property type="match status" value="1"/>
</dbReference>
<comment type="caution">
    <text evidence="7">The sequence shown here is derived from an EMBL/GenBank/DDBJ whole genome shotgun (WGS) entry which is preliminary data.</text>
</comment>
<accession>A0ABU6IKW9</accession>
<comment type="subcellular location">
    <subcellularLocation>
        <location evidence="1">Cell membrane</location>
        <topology evidence="1">Multi-pass membrane protein</topology>
    </subcellularLocation>
</comment>
<dbReference type="Pfam" id="PF02534">
    <property type="entry name" value="T4SS-DNA_transf"/>
    <property type="match status" value="1"/>
</dbReference>
<dbReference type="PANTHER" id="PTHR37937:SF1">
    <property type="entry name" value="CONJUGATIVE TRANSFER: DNA TRANSPORT"/>
    <property type="match status" value="1"/>
</dbReference>
<dbReference type="EMBL" id="JAYMFF010000032">
    <property type="protein sequence ID" value="MEC4177049.1"/>
    <property type="molecule type" value="Genomic_DNA"/>
</dbReference>
<evidence type="ECO:0000256" key="1">
    <source>
        <dbReference type="ARBA" id="ARBA00004651"/>
    </source>
</evidence>
<evidence type="ECO:0000256" key="2">
    <source>
        <dbReference type="ARBA" id="ARBA00008806"/>
    </source>
</evidence>
<keyword evidence="8" id="KW-1185">Reference proteome</keyword>
<evidence type="ECO:0000313" key="7">
    <source>
        <dbReference type="EMBL" id="MEC4177049.1"/>
    </source>
</evidence>
<proteinExistence type="inferred from homology"/>
<keyword evidence="6" id="KW-0472">Membrane</keyword>
<dbReference type="CDD" id="cd01127">
    <property type="entry name" value="TrwB_TraG_TraD_VirD4"/>
    <property type="match status" value="1"/>
</dbReference>
<protein>
    <submittedName>
        <fullName evidence="7">Type IV secretory system conjugative DNA transfer family protein</fullName>
    </submittedName>
</protein>
<comment type="similarity">
    <text evidence="2">Belongs to the VirD4/TraG family.</text>
</comment>